<proteinExistence type="predicted"/>
<gene>
    <name evidence="1" type="ORF">NP511_03045</name>
</gene>
<protein>
    <submittedName>
        <fullName evidence="1">Uncharacterized protein</fullName>
    </submittedName>
</protein>
<keyword evidence="2" id="KW-1185">Reference proteome</keyword>
<name>A0AAF0PBR4_9EURY</name>
<organism evidence="1 2">
    <name type="scientific">Natrinema thermotolerans</name>
    <dbReference type="NCBI Taxonomy" id="121872"/>
    <lineage>
        <taxon>Archaea</taxon>
        <taxon>Methanobacteriati</taxon>
        <taxon>Methanobacteriota</taxon>
        <taxon>Stenosarchaea group</taxon>
        <taxon>Halobacteria</taxon>
        <taxon>Halobacteriales</taxon>
        <taxon>Natrialbaceae</taxon>
        <taxon>Natrinema</taxon>
    </lineage>
</organism>
<dbReference type="Proteomes" id="UP001224926">
    <property type="component" value="Chromosome"/>
</dbReference>
<evidence type="ECO:0000313" key="1">
    <source>
        <dbReference type="EMBL" id="WMT08617.1"/>
    </source>
</evidence>
<sequence length="289" mass="32920">MALRKPFDERAATHRVITRQPYGVADDDETGWITVENRVVDAVTSLGTAVHLRLEDGAASRLDPDGRLERVRGPDRVLTGSGPEYRATLPDDAGVVRSVLAVDPDDTDVWVDRVFSLEEFVVRTDATWYYRSVPHHAHIRELHADGCDALLQAVTDALESIPRSTVVPVDGLVTWRSNGDRYELSWDVLRRRERDADRDRWSAFELDRLRRVRPVPNREELVLRWAPSAADTWPRRILRYLLDPESVAPPTRIAFPDRDTMRAATDALGKLRERLEYSYVIADSESEQG</sequence>
<dbReference type="GeneID" id="84212885"/>
<dbReference type="GeneID" id="39860576"/>
<dbReference type="AlphaFoldDB" id="A0AAF0PBR4"/>
<dbReference type="RefSeq" id="WP_049964348.1">
    <property type="nucleotide sequence ID" value="NZ_CP101873.1"/>
</dbReference>
<dbReference type="EMBL" id="CP101873">
    <property type="protein sequence ID" value="WMT08617.1"/>
    <property type="molecule type" value="Genomic_DNA"/>
</dbReference>
<accession>A0AAF0PBR4</accession>
<evidence type="ECO:0000313" key="2">
    <source>
        <dbReference type="Proteomes" id="UP001224926"/>
    </source>
</evidence>
<reference evidence="1 2" key="1">
    <citation type="submission" date="2022-07" db="EMBL/GenBank/DDBJ databases">
        <title>Two temperate virus in Haloterrigena jeotgali A29.</title>
        <authorList>
            <person name="Deng X."/>
        </authorList>
    </citation>
    <scope>NUCLEOTIDE SEQUENCE [LARGE SCALE GENOMIC DNA]</scope>
    <source>
        <strain evidence="1 2">A29</strain>
    </source>
</reference>